<protein>
    <submittedName>
        <fullName evidence="2">Uncharacterized protein</fullName>
    </submittedName>
</protein>
<name>A0A2C6KQK3_9APIC</name>
<keyword evidence="3" id="KW-1185">Reference proteome</keyword>
<dbReference type="EMBL" id="MIGC01003904">
    <property type="protein sequence ID" value="PHJ18775.1"/>
    <property type="molecule type" value="Genomic_DNA"/>
</dbReference>
<gene>
    <name evidence="2" type="ORF">CSUI_007404</name>
</gene>
<dbReference type="RefSeq" id="XP_067920480.1">
    <property type="nucleotide sequence ID" value="XM_068067550.1"/>
</dbReference>
<dbReference type="Proteomes" id="UP000221165">
    <property type="component" value="Unassembled WGS sequence"/>
</dbReference>
<dbReference type="AlphaFoldDB" id="A0A2C6KQK3"/>
<dbReference type="VEuPathDB" id="ToxoDB:CSUI_007404"/>
<proteinExistence type="predicted"/>
<organism evidence="2 3">
    <name type="scientific">Cystoisospora suis</name>
    <dbReference type="NCBI Taxonomy" id="483139"/>
    <lineage>
        <taxon>Eukaryota</taxon>
        <taxon>Sar</taxon>
        <taxon>Alveolata</taxon>
        <taxon>Apicomplexa</taxon>
        <taxon>Conoidasida</taxon>
        <taxon>Coccidia</taxon>
        <taxon>Eucoccidiorida</taxon>
        <taxon>Eimeriorina</taxon>
        <taxon>Sarcocystidae</taxon>
        <taxon>Cystoisospora</taxon>
    </lineage>
</organism>
<reference evidence="2 3" key="1">
    <citation type="journal article" date="2017" name="Int. J. Parasitol.">
        <title>The genome of the protozoan parasite Cystoisospora suis and a reverse vaccinology approach to identify vaccine candidates.</title>
        <authorList>
            <person name="Palmieri N."/>
            <person name="Shrestha A."/>
            <person name="Ruttkowski B."/>
            <person name="Beck T."/>
            <person name="Vogl C."/>
            <person name="Tomley F."/>
            <person name="Blake D.P."/>
            <person name="Joachim A."/>
        </authorList>
    </citation>
    <scope>NUCLEOTIDE SEQUENCE [LARGE SCALE GENOMIC DNA]</scope>
    <source>
        <strain evidence="2 3">Wien I</strain>
    </source>
</reference>
<feature type="region of interest" description="Disordered" evidence="1">
    <location>
        <begin position="1"/>
        <end position="102"/>
    </location>
</feature>
<accession>A0A2C6KQK3</accession>
<evidence type="ECO:0000313" key="3">
    <source>
        <dbReference type="Proteomes" id="UP000221165"/>
    </source>
</evidence>
<feature type="compositionally biased region" description="Pro residues" evidence="1">
    <location>
        <begin position="39"/>
        <end position="50"/>
    </location>
</feature>
<evidence type="ECO:0000256" key="1">
    <source>
        <dbReference type="SAM" id="MobiDB-lite"/>
    </source>
</evidence>
<sequence>MKTLPSPSTLSSSSSSPSPSFTLSTLLEPCSSSSSSSSPFPPYSSSPPPSSTCSLPSSTSEKDQGGGGGLDENYYYSENPSAKPLLSSHQRGGSIEGILPTPLTGPSPLSLFSTLSKQRAAYIATTQKKKDLPPHMK</sequence>
<feature type="compositionally biased region" description="Low complexity" evidence="1">
    <location>
        <begin position="1"/>
        <end position="38"/>
    </location>
</feature>
<dbReference type="GeneID" id="94430761"/>
<evidence type="ECO:0000313" key="2">
    <source>
        <dbReference type="EMBL" id="PHJ18775.1"/>
    </source>
</evidence>
<comment type="caution">
    <text evidence="2">The sequence shown here is derived from an EMBL/GenBank/DDBJ whole genome shotgun (WGS) entry which is preliminary data.</text>
</comment>